<dbReference type="InterPro" id="IPR019587">
    <property type="entry name" value="Polyketide_cyclase/dehydratase"/>
</dbReference>
<accession>A0A1B1NH00</accession>
<dbReference type="CDD" id="cd07818">
    <property type="entry name" value="SRPBCC_1"/>
    <property type="match status" value="1"/>
</dbReference>
<gene>
    <name evidence="1" type="ORF">SGUI_3307</name>
</gene>
<dbReference type="SUPFAM" id="SSF55961">
    <property type="entry name" value="Bet v1-like"/>
    <property type="match status" value="1"/>
</dbReference>
<dbReference type="STRING" id="1758689.SGUI_3307"/>
<dbReference type="KEGG" id="serj:SGUI_3307"/>
<sequence>MRLAPVPYRVSRTTRVEAAPERVFTELVDFRRWRDWSPWDGLDPEMERTYSGPKSGVGSGYAWDGDKHAGAGSMTITDTQRPSRVDLDLRFEKPFPSRSAIRFDLDAEEGGAATMVTWSMSGEHTGLMRVLGRVMSMDRLVGKDLEKGLAQLKDLAET</sequence>
<dbReference type="Gene3D" id="3.30.530.20">
    <property type="match status" value="1"/>
</dbReference>
<dbReference type="AlphaFoldDB" id="A0A1B1NH00"/>
<keyword evidence="2" id="KW-1185">Reference proteome</keyword>
<dbReference type="Proteomes" id="UP000092482">
    <property type="component" value="Chromosome"/>
</dbReference>
<organism evidence="1 2">
    <name type="scientific">Serinicoccus hydrothermalis</name>
    <dbReference type="NCBI Taxonomy" id="1758689"/>
    <lineage>
        <taxon>Bacteria</taxon>
        <taxon>Bacillati</taxon>
        <taxon>Actinomycetota</taxon>
        <taxon>Actinomycetes</taxon>
        <taxon>Micrococcales</taxon>
        <taxon>Ornithinimicrobiaceae</taxon>
        <taxon>Serinicoccus</taxon>
    </lineage>
</organism>
<proteinExistence type="predicted"/>
<evidence type="ECO:0000313" key="2">
    <source>
        <dbReference type="Proteomes" id="UP000092482"/>
    </source>
</evidence>
<dbReference type="RefSeq" id="WP_066642385.1">
    <property type="nucleotide sequence ID" value="NZ_CP014989.1"/>
</dbReference>
<name>A0A1B1NH00_9MICO</name>
<dbReference type="PATRIC" id="fig|1758689.4.peg.3455"/>
<dbReference type="OrthoDB" id="9807923at2"/>
<evidence type="ECO:0000313" key="1">
    <source>
        <dbReference type="EMBL" id="ANS80703.1"/>
    </source>
</evidence>
<protein>
    <submittedName>
        <fullName evidence="1">Uncharacterized protein</fullName>
    </submittedName>
</protein>
<dbReference type="InterPro" id="IPR023393">
    <property type="entry name" value="START-like_dom_sf"/>
</dbReference>
<reference evidence="1 2" key="1">
    <citation type="submission" date="2016-03" db="EMBL/GenBank/DDBJ databases">
        <title>Shallow-sea hydrothermal system.</title>
        <authorList>
            <person name="Tang K."/>
        </authorList>
    </citation>
    <scope>NUCLEOTIDE SEQUENCE [LARGE SCALE GENOMIC DNA]</scope>
    <source>
        <strain evidence="1 2">JLT9</strain>
    </source>
</reference>
<dbReference type="EMBL" id="CP014989">
    <property type="protein sequence ID" value="ANS80703.1"/>
    <property type="molecule type" value="Genomic_DNA"/>
</dbReference>
<dbReference type="Pfam" id="PF10604">
    <property type="entry name" value="Polyketide_cyc2"/>
    <property type="match status" value="1"/>
</dbReference>